<keyword evidence="2" id="KW-1185">Reference proteome</keyword>
<dbReference type="AlphaFoldDB" id="A0AAE0SW76"/>
<accession>A0AAE0SW76</accession>
<evidence type="ECO:0000313" key="2">
    <source>
        <dbReference type="Proteomes" id="UP001195483"/>
    </source>
</evidence>
<dbReference type="EMBL" id="JAEAOA010000772">
    <property type="protein sequence ID" value="KAK3599199.1"/>
    <property type="molecule type" value="Genomic_DNA"/>
</dbReference>
<protein>
    <submittedName>
        <fullName evidence="1">Uncharacterized protein</fullName>
    </submittedName>
</protein>
<evidence type="ECO:0000313" key="1">
    <source>
        <dbReference type="EMBL" id="KAK3599199.1"/>
    </source>
</evidence>
<organism evidence="1 2">
    <name type="scientific">Potamilus streckersoni</name>
    <dbReference type="NCBI Taxonomy" id="2493646"/>
    <lineage>
        <taxon>Eukaryota</taxon>
        <taxon>Metazoa</taxon>
        <taxon>Spiralia</taxon>
        <taxon>Lophotrochozoa</taxon>
        <taxon>Mollusca</taxon>
        <taxon>Bivalvia</taxon>
        <taxon>Autobranchia</taxon>
        <taxon>Heteroconchia</taxon>
        <taxon>Palaeoheterodonta</taxon>
        <taxon>Unionida</taxon>
        <taxon>Unionoidea</taxon>
        <taxon>Unionidae</taxon>
        <taxon>Ambleminae</taxon>
        <taxon>Lampsilini</taxon>
        <taxon>Potamilus</taxon>
    </lineage>
</organism>
<reference evidence="1" key="1">
    <citation type="journal article" date="2021" name="Genome Biol. Evol.">
        <title>A High-Quality Reference Genome for a Parasitic Bivalve with Doubly Uniparental Inheritance (Bivalvia: Unionida).</title>
        <authorList>
            <person name="Smith C.H."/>
        </authorList>
    </citation>
    <scope>NUCLEOTIDE SEQUENCE</scope>
    <source>
        <strain evidence="1">CHS0354</strain>
    </source>
</reference>
<comment type="caution">
    <text evidence="1">The sequence shown here is derived from an EMBL/GenBank/DDBJ whole genome shotgun (WGS) entry which is preliminary data.</text>
</comment>
<reference evidence="1" key="3">
    <citation type="submission" date="2023-05" db="EMBL/GenBank/DDBJ databases">
        <authorList>
            <person name="Smith C.H."/>
        </authorList>
    </citation>
    <scope>NUCLEOTIDE SEQUENCE</scope>
    <source>
        <strain evidence="1">CHS0354</strain>
        <tissue evidence="1">Mantle</tissue>
    </source>
</reference>
<proteinExistence type="predicted"/>
<dbReference type="Proteomes" id="UP001195483">
    <property type="component" value="Unassembled WGS sequence"/>
</dbReference>
<reference evidence="1" key="2">
    <citation type="journal article" date="2021" name="Genome Biol. Evol.">
        <title>Developing a high-quality reference genome for a parasitic bivalve with doubly uniparental inheritance (Bivalvia: Unionida).</title>
        <authorList>
            <person name="Smith C.H."/>
        </authorList>
    </citation>
    <scope>NUCLEOTIDE SEQUENCE</scope>
    <source>
        <strain evidence="1">CHS0354</strain>
        <tissue evidence="1">Mantle</tissue>
    </source>
</reference>
<sequence>MVTFTPRNDPRNMFQDVEIASESTNPVNVSLQEKDNTRTSYIRDGKKDDGYETFANIEHMTYMKHVKDEDAMTVKDQGPKKCMIPHGAKHSDYADIDI</sequence>
<gene>
    <name evidence="1" type="ORF">CHS0354_012803</name>
</gene>
<name>A0AAE0SW76_9BIVA</name>